<organism evidence="1 2">
    <name type="scientific">Catharanthus roseus</name>
    <name type="common">Madagascar periwinkle</name>
    <name type="synonym">Vinca rosea</name>
    <dbReference type="NCBI Taxonomy" id="4058"/>
    <lineage>
        <taxon>Eukaryota</taxon>
        <taxon>Viridiplantae</taxon>
        <taxon>Streptophyta</taxon>
        <taxon>Embryophyta</taxon>
        <taxon>Tracheophyta</taxon>
        <taxon>Spermatophyta</taxon>
        <taxon>Magnoliopsida</taxon>
        <taxon>eudicotyledons</taxon>
        <taxon>Gunneridae</taxon>
        <taxon>Pentapetalae</taxon>
        <taxon>asterids</taxon>
        <taxon>lamiids</taxon>
        <taxon>Gentianales</taxon>
        <taxon>Apocynaceae</taxon>
        <taxon>Rauvolfioideae</taxon>
        <taxon>Vinceae</taxon>
        <taxon>Catharanthinae</taxon>
        <taxon>Catharanthus</taxon>
    </lineage>
</organism>
<sequence>MEVENYESAKIAVEPAKAISIQAVSSKKFLVLDSAGVVHLVHLHNSVHGSDFSYNIEQLTRTMKVRKLAVLPGAQKVWLSDGHHTVHMLVVAETEMLTTETDGKDNEQSLTQTSGIQAIFSSEKIQEIMPLAADAILVLGQGSMFAAFILQNYMVDHCQSTFLGITLSNGLKLQSYLVEPMEETTCRMLRSLGILKVNFASIQVLDVCGECSSSCYYETRSVMLNSLKVSLTNSSRQLVFTLVVG</sequence>
<keyword evidence="2" id="KW-1185">Reference proteome</keyword>
<dbReference type="EMBL" id="CM044701">
    <property type="protein sequence ID" value="KAI5684255.1"/>
    <property type="molecule type" value="Genomic_DNA"/>
</dbReference>
<protein>
    <submittedName>
        <fullName evidence="1">Uncharacterized protein</fullName>
    </submittedName>
</protein>
<reference evidence="2" key="1">
    <citation type="journal article" date="2023" name="Nat. Plants">
        <title>Single-cell RNA sequencing provides a high-resolution roadmap for understanding the multicellular compartmentation of specialized metabolism.</title>
        <authorList>
            <person name="Sun S."/>
            <person name="Shen X."/>
            <person name="Li Y."/>
            <person name="Li Y."/>
            <person name="Wang S."/>
            <person name="Li R."/>
            <person name="Zhang H."/>
            <person name="Shen G."/>
            <person name="Guo B."/>
            <person name="Wei J."/>
            <person name="Xu J."/>
            <person name="St-Pierre B."/>
            <person name="Chen S."/>
            <person name="Sun C."/>
        </authorList>
    </citation>
    <scope>NUCLEOTIDE SEQUENCE [LARGE SCALE GENOMIC DNA]</scope>
</reference>
<proteinExistence type="predicted"/>
<evidence type="ECO:0000313" key="1">
    <source>
        <dbReference type="EMBL" id="KAI5684255.1"/>
    </source>
</evidence>
<dbReference type="Proteomes" id="UP001060085">
    <property type="component" value="Linkage Group LG01"/>
</dbReference>
<gene>
    <name evidence="1" type="ORF">M9H77_05483</name>
</gene>
<evidence type="ECO:0000313" key="2">
    <source>
        <dbReference type="Proteomes" id="UP001060085"/>
    </source>
</evidence>
<comment type="caution">
    <text evidence="1">The sequence shown here is derived from an EMBL/GenBank/DDBJ whole genome shotgun (WGS) entry which is preliminary data.</text>
</comment>
<name>A0ACC0CH83_CATRO</name>
<accession>A0ACC0CH83</accession>